<evidence type="ECO:0000313" key="10">
    <source>
        <dbReference type="Proteomes" id="UP000800981"/>
    </source>
</evidence>
<accession>A0ABX0H0A8</accession>
<dbReference type="InterPro" id="IPR017937">
    <property type="entry name" value="Thioredoxin_CS"/>
</dbReference>
<feature type="region of interest" description="Disordered" evidence="6">
    <location>
        <begin position="186"/>
        <end position="206"/>
    </location>
</feature>
<reference evidence="9 10" key="1">
    <citation type="submission" date="2020-03" db="EMBL/GenBank/DDBJ databases">
        <title>Two novel Motilibacter sp.</title>
        <authorList>
            <person name="Liu S."/>
        </authorList>
    </citation>
    <scope>NUCLEOTIDE SEQUENCE [LARGE SCALE GENOMIC DNA]</scope>
    <source>
        <strain evidence="9 10">E257</strain>
    </source>
</reference>
<dbReference type="InterPro" id="IPR050553">
    <property type="entry name" value="Thioredoxin_ResA/DsbE_sf"/>
</dbReference>
<dbReference type="PANTHER" id="PTHR42852">
    <property type="entry name" value="THIOL:DISULFIDE INTERCHANGE PROTEIN DSBE"/>
    <property type="match status" value="1"/>
</dbReference>
<evidence type="ECO:0000256" key="1">
    <source>
        <dbReference type="ARBA" id="ARBA00004196"/>
    </source>
</evidence>
<dbReference type="PROSITE" id="PS00194">
    <property type="entry name" value="THIOREDOXIN_1"/>
    <property type="match status" value="1"/>
</dbReference>
<dbReference type="PROSITE" id="PS51352">
    <property type="entry name" value="THIOREDOXIN_2"/>
    <property type="match status" value="1"/>
</dbReference>
<evidence type="ECO:0000256" key="6">
    <source>
        <dbReference type="SAM" id="MobiDB-lite"/>
    </source>
</evidence>
<evidence type="ECO:0000256" key="2">
    <source>
        <dbReference type="ARBA" id="ARBA00022748"/>
    </source>
</evidence>
<keyword evidence="7" id="KW-0732">Signal</keyword>
<keyword evidence="2" id="KW-0201">Cytochrome c-type biogenesis</keyword>
<feature type="domain" description="Thioredoxin" evidence="8">
    <location>
        <begin position="40"/>
        <end position="186"/>
    </location>
</feature>
<protein>
    <submittedName>
        <fullName evidence="9">TlpA family protein disulfide reductase</fullName>
    </submittedName>
</protein>
<dbReference type="InterPro" id="IPR013766">
    <property type="entry name" value="Thioredoxin_domain"/>
</dbReference>
<evidence type="ECO:0000313" key="9">
    <source>
        <dbReference type="EMBL" id="NHC14898.1"/>
    </source>
</evidence>
<dbReference type="InterPro" id="IPR036249">
    <property type="entry name" value="Thioredoxin-like_sf"/>
</dbReference>
<dbReference type="Gene3D" id="3.40.30.10">
    <property type="entry name" value="Glutaredoxin"/>
    <property type="match status" value="1"/>
</dbReference>
<feature type="chain" id="PRO_5045263673" evidence="7">
    <location>
        <begin position="18"/>
        <end position="206"/>
    </location>
</feature>
<evidence type="ECO:0000256" key="7">
    <source>
        <dbReference type="SAM" id="SignalP"/>
    </source>
</evidence>
<name>A0ABX0H0A8_9ACTN</name>
<comment type="caution">
    <text evidence="9">The sequence shown here is derived from an EMBL/GenBank/DDBJ whole genome shotgun (WGS) entry which is preliminary data.</text>
</comment>
<dbReference type="Pfam" id="PF00578">
    <property type="entry name" value="AhpC-TSA"/>
    <property type="match status" value="1"/>
</dbReference>
<keyword evidence="3" id="KW-0812">Transmembrane</keyword>
<dbReference type="RefSeq" id="WP_166282858.1">
    <property type="nucleotide sequence ID" value="NZ_JAANNP010000012.1"/>
</dbReference>
<organism evidence="9 10">
    <name type="scientific">Motilibacter deserti</name>
    <dbReference type="NCBI Taxonomy" id="2714956"/>
    <lineage>
        <taxon>Bacteria</taxon>
        <taxon>Bacillati</taxon>
        <taxon>Actinomycetota</taxon>
        <taxon>Actinomycetes</taxon>
        <taxon>Motilibacterales</taxon>
        <taxon>Motilibacteraceae</taxon>
        <taxon>Motilibacter</taxon>
    </lineage>
</organism>
<dbReference type="EMBL" id="JAANNP010000012">
    <property type="protein sequence ID" value="NHC14898.1"/>
    <property type="molecule type" value="Genomic_DNA"/>
</dbReference>
<evidence type="ECO:0000256" key="4">
    <source>
        <dbReference type="ARBA" id="ARBA00023157"/>
    </source>
</evidence>
<feature type="signal peptide" evidence="7">
    <location>
        <begin position="1"/>
        <end position="17"/>
    </location>
</feature>
<keyword evidence="10" id="KW-1185">Reference proteome</keyword>
<evidence type="ECO:0000259" key="8">
    <source>
        <dbReference type="PROSITE" id="PS51352"/>
    </source>
</evidence>
<dbReference type="Proteomes" id="UP000800981">
    <property type="component" value="Unassembled WGS sequence"/>
</dbReference>
<gene>
    <name evidence="9" type="ORF">G9H71_14005</name>
</gene>
<dbReference type="PROSITE" id="PS51257">
    <property type="entry name" value="PROKAR_LIPOPROTEIN"/>
    <property type="match status" value="1"/>
</dbReference>
<evidence type="ECO:0000256" key="3">
    <source>
        <dbReference type="ARBA" id="ARBA00022968"/>
    </source>
</evidence>
<dbReference type="CDD" id="cd02966">
    <property type="entry name" value="TlpA_like_family"/>
    <property type="match status" value="1"/>
</dbReference>
<dbReference type="SUPFAM" id="SSF52833">
    <property type="entry name" value="Thioredoxin-like"/>
    <property type="match status" value="1"/>
</dbReference>
<keyword evidence="5" id="KW-0676">Redox-active center</keyword>
<comment type="subcellular location">
    <subcellularLocation>
        <location evidence="1">Cell envelope</location>
    </subcellularLocation>
</comment>
<dbReference type="InterPro" id="IPR000866">
    <property type="entry name" value="AhpC/TSA"/>
</dbReference>
<keyword evidence="4" id="KW-1015">Disulfide bond</keyword>
<evidence type="ECO:0000256" key="5">
    <source>
        <dbReference type="ARBA" id="ARBA00023284"/>
    </source>
</evidence>
<keyword evidence="3" id="KW-0735">Signal-anchor</keyword>
<proteinExistence type="predicted"/>
<dbReference type="PANTHER" id="PTHR42852:SF6">
    <property type="entry name" value="THIOL:DISULFIDE INTERCHANGE PROTEIN DSBE"/>
    <property type="match status" value="1"/>
</dbReference>
<sequence length="206" mass="21012">MRLLPAGAAVALLVALAGCSGGEDDGVAIGVDRVQSWQDVSDRRELPPLAGRTRDGEPLDLASLKGSVVVLNVWGSWCGPCKVEAPALANVSADLMPQGVQFVGLDLEGSYGGGAKAAEAFEKQYGLTYPSIYDTDGSVLVKLRGLVPQSPPSTLVIDAEGRIAGRVSGTLEDESILRGLIADAGGPSDVSGSYAPQPPAATGAPK</sequence>